<keyword evidence="2" id="KW-0808">Transferase</keyword>
<organism evidence="2 3">
    <name type="scientific">Desulfococcus multivorans DSM 2059</name>
    <dbReference type="NCBI Taxonomy" id="1121405"/>
    <lineage>
        <taxon>Bacteria</taxon>
        <taxon>Pseudomonadati</taxon>
        <taxon>Thermodesulfobacteriota</taxon>
        <taxon>Desulfobacteria</taxon>
        <taxon>Desulfobacterales</taxon>
        <taxon>Desulfococcaceae</taxon>
        <taxon>Desulfococcus</taxon>
    </lineage>
</organism>
<dbReference type="AlphaFoldDB" id="S7UUH3"/>
<evidence type="ECO:0000313" key="2">
    <source>
        <dbReference type="EMBL" id="EPR36018.1"/>
    </source>
</evidence>
<dbReference type="RefSeq" id="WP_020877834.1">
    <property type="nucleotide sequence ID" value="NZ_ATHJ01000105.1"/>
</dbReference>
<dbReference type="OrthoDB" id="9152192at2"/>
<dbReference type="InterPro" id="IPR000863">
    <property type="entry name" value="Sulfotransferase_dom"/>
</dbReference>
<comment type="caution">
    <text evidence="2">The sequence shown here is derived from an EMBL/GenBank/DDBJ whole genome shotgun (WGS) entry which is preliminary data.</text>
</comment>
<dbReference type="SUPFAM" id="SSF52540">
    <property type="entry name" value="P-loop containing nucleoside triphosphate hydrolases"/>
    <property type="match status" value="1"/>
</dbReference>
<accession>S7UUH3</accession>
<gene>
    <name evidence="2" type="ORF">dsmv_0723</name>
</gene>
<keyword evidence="3" id="KW-1185">Reference proteome</keyword>
<feature type="domain" description="Sulfotransferase" evidence="1">
    <location>
        <begin position="116"/>
        <end position="242"/>
    </location>
</feature>
<reference evidence="2 3" key="1">
    <citation type="journal article" date="2013" name="Genome Announc.">
        <title>Draft genome sequences for three mercury-methylating, sulfate-reducing bacteria.</title>
        <authorList>
            <person name="Brown S.D."/>
            <person name="Hurt R.A.Jr."/>
            <person name="Gilmour C.C."/>
            <person name="Elias D.A."/>
        </authorList>
    </citation>
    <scope>NUCLEOTIDE SEQUENCE [LARGE SCALE GENOMIC DNA]</scope>
    <source>
        <strain evidence="2 3">DSM 2059</strain>
    </source>
</reference>
<name>S7UUH3_DESML</name>
<evidence type="ECO:0000313" key="3">
    <source>
        <dbReference type="Proteomes" id="UP000014977"/>
    </source>
</evidence>
<evidence type="ECO:0000259" key="1">
    <source>
        <dbReference type="Pfam" id="PF00685"/>
    </source>
</evidence>
<proteinExistence type="predicted"/>
<dbReference type="Gene3D" id="3.40.50.300">
    <property type="entry name" value="P-loop containing nucleotide triphosphate hydrolases"/>
    <property type="match status" value="1"/>
</dbReference>
<dbReference type="EMBL" id="ATHJ01000105">
    <property type="protein sequence ID" value="EPR36018.1"/>
    <property type="molecule type" value="Genomic_DNA"/>
</dbReference>
<dbReference type="Proteomes" id="UP000014977">
    <property type="component" value="Unassembled WGS sequence"/>
</dbReference>
<dbReference type="GO" id="GO:0008146">
    <property type="term" value="F:sulfotransferase activity"/>
    <property type="evidence" value="ECO:0007669"/>
    <property type="project" value="InterPro"/>
</dbReference>
<dbReference type="Pfam" id="PF00685">
    <property type="entry name" value="Sulfotransfer_1"/>
    <property type="match status" value="1"/>
</dbReference>
<dbReference type="InterPro" id="IPR027417">
    <property type="entry name" value="P-loop_NTPase"/>
</dbReference>
<sequence length="268" mass="31616">MTKISGPMHTEKCGIKTWRQFARRVRPRGCRLLNRLDRFPKSVLVTGCQRSGTTMLSRVITLSDGMTNYWFGKDDELDAALILAGEVELDAPGRFCFQTTYLNECYREYFEHDCGCRILWVLRNPFSVVYSLMYNWRRWTLDELFKACGAGFLDDRLARRYRRFGPIAISRLMKACLSYNGKVSQLFELKERLDKDAVMVIEYDDLVNDPQRRLPKIYRFIDLDYQDRYCDHIHRKSTGKKNRLSNRERNIVDQLCLPVYEKAKGLLD</sequence>
<dbReference type="STRING" id="897.B2D07_16275"/>
<protein>
    <submittedName>
        <fullName evidence="2">Sulfotransferase</fullName>
    </submittedName>
</protein>